<keyword evidence="3" id="KW-1185">Reference proteome</keyword>
<sequence>MKGKGHEDSMFSAAAKVAKTRKENVAKSPAPAKNPVGKSKTEKPPRYSKVQFHPAEKLVGPAFLDGPQSLENKLQLWSRQPQPLATPAIALGTVLE</sequence>
<organism evidence="2 3">
    <name type="scientific">Saguinus oedipus</name>
    <name type="common">Cotton-top tamarin</name>
    <name type="synonym">Oedipomidas oedipus</name>
    <dbReference type="NCBI Taxonomy" id="9490"/>
    <lineage>
        <taxon>Eukaryota</taxon>
        <taxon>Metazoa</taxon>
        <taxon>Chordata</taxon>
        <taxon>Craniata</taxon>
        <taxon>Vertebrata</taxon>
        <taxon>Euteleostomi</taxon>
        <taxon>Mammalia</taxon>
        <taxon>Eutheria</taxon>
        <taxon>Euarchontoglires</taxon>
        <taxon>Primates</taxon>
        <taxon>Haplorrhini</taxon>
        <taxon>Platyrrhini</taxon>
        <taxon>Cebidae</taxon>
        <taxon>Callitrichinae</taxon>
        <taxon>Saguinus</taxon>
    </lineage>
</organism>
<evidence type="ECO:0000313" key="2">
    <source>
        <dbReference type="EMBL" id="KAK2119925.1"/>
    </source>
</evidence>
<feature type="region of interest" description="Disordered" evidence="1">
    <location>
        <begin position="1"/>
        <end position="48"/>
    </location>
</feature>
<name>A0ABQ9WEQ6_SAGOE</name>
<accession>A0ABQ9WEQ6</accession>
<evidence type="ECO:0000256" key="1">
    <source>
        <dbReference type="SAM" id="MobiDB-lite"/>
    </source>
</evidence>
<evidence type="ECO:0000313" key="3">
    <source>
        <dbReference type="Proteomes" id="UP001266305"/>
    </source>
</evidence>
<gene>
    <name evidence="2" type="ORF">P7K49_001311</name>
</gene>
<reference evidence="2 3" key="1">
    <citation type="submission" date="2023-05" db="EMBL/GenBank/DDBJ databases">
        <title>B98-5 Cell Line De Novo Hybrid Assembly: An Optical Mapping Approach.</title>
        <authorList>
            <person name="Kananen K."/>
            <person name="Auerbach J.A."/>
            <person name="Kautto E."/>
            <person name="Blachly J.S."/>
        </authorList>
    </citation>
    <scope>NUCLEOTIDE SEQUENCE [LARGE SCALE GENOMIC DNA]</scope>
    <source>
        <strain evidence="2">B95-8</strain>
        <tissue evidence="2">Cell line</tissue>
    </source>
</reference>
<protein>
    <submittedName>
        <fullName evidence="2">Uncharacterized protein</fullName>
    </submittedName>
</protein>
<dbReference type="Proteomes" id="UP001266305">
    <property type="component" value="Unassembled WGS sequence"/>
</dbReference>
<proteinExistence type="predicted"/>
<comment type="caution">
    <text evidence="2">The sequence shown here is derived from an EMBL/GenBank/DDBJ whole genome shotgun (WGS) entry which is preliminary data.</text>
</comment>
<dbReference type="EMBL" id="JASSZA010000001">
    <property type="protein sequence ID" value="KAK2119925.1"/>
    <property type="molecule type" value="Genomic_DNA"/>
</dbReference>